<feature type="compositionally biased region" description="Basic and acidic residues" evidence="1">
    <location>
        <begin position="82"/>
        <end position="102"/>
    </location>
</feature>
<reference evidence="3 4" key="1">
    <citation type="journal article" date="2024" name="G3 (Bethesda)">
        <title>Genome assembly of Hibiscus sabdariffa L. provides insights into metabolisms of medicinal natural products.</title>
        <authorList>
            <person name="Kim T."/>
        </authorList>
    </citation>
    <scope>NUCLEOTIDE SEQUENCE [LARGE SCALE GENOMIC DNA]</scope>
    <source>
        <strain evidence="3">TK-2024</strain>
        <tissue evidence="3">Old leaves</tissue>
    </source>
</reference>
<name>A0ABR2G906_9ROSI</name>
<keyword evidence="4" id="KW-1185">Reference proteome</keyword>
<keyword evidence="2" id="KW-0472">Membrane</keyword>
<organism evidence="3 4">
    <name type="scientific">Hibiscus sabdariffa</name>
    <name type="common">roselle</name>
    <dbReference type="NCBI Taxonomy" id="183260"/>
    <lineage>
        <taxon>Eukaryota</taxon>
        <taxon>Viridiplantae</taxon>
        <taxon>Streptophyta</taxon>
        <taxon>Embryophyta</taxon>
        <taxon>Tracheophyta</taxon>
        <taxon>Spermatophyta</taxon>
        <taxon>Magnoliopsida</taxon>
        <taxon>eudicotyledons</taxon>
        <taxon>Gunneridae</taxon>
        <taxon>Pentapetalae</taxon>
        <taxon>rosids</taxon>
        <taxon>malvids</taxon>
        <taxon>Malvales</taxon>
        <taxon>Malvaceae</taxon>
        <taxon>Malvoideae</taxon>
        <taxon>Hibiscus</taxon>
    </lineage>
</organism>
<feature type="region of interest" description="Disordered" evidence="1">
    <location>
        <begin position="80"/>
        <end position="118"/>
    </location>
</feature>
<feature type="transmembrane region" description="Helical" evidence="2">
    <location>
        <begin position="45"/>
        <end position="70"/>
    </location>
</feature>
<evidence type="ECO:0000313" key="4">
    <source>
        <dbReference type="Proteomes" id="UP001472677"/>
    </source>
</evidence>
<evidence type="ECO:0000256" key="2">
    <source>
        <dbReference type="SAM" id="Phobius"/>
    </source>
</evidence>
<feature type="transmembrane region" description="Helical" evidence="2">
    <location>
        <begin position="21"/>
        <end position="39"/>
    </location>
</feature>
<proteinExistence type="predicted"/>
<keyword evidence="2" id="KW-1133">Transmembrane helix</keyword>
<protein>
    <submittedName>
        <fullName evidence="3">Uncharacterized protein</fullName>
    </submittedName>
</protein>
<evidence type="ECO:0000256" key="1">
    <source>
        <dbReference type="SAM" id="MobiDB-lite"/>
    </source>
</evidence>
<dbReference type="EMBL" id="JBBPBM010000002">
    <property type="protein sequence ID" value="KAK8596735.1"/>
    <property type="molecule type" value="Genomic_DNA"/>
</dbReference>
<dbReference type="Proteomes" id="UP001472677">
    <property type="component" value="Unassembled WGS sequence"/>
</dbReference>
<gene>
    <name evidence="3" type="ORF">V6N12_065215</name>
</gene>
<keyword evidence="2" id="KW-0812">Transmembrane</keyword>
<comment type="caution">
    <text evidence="3">The sequence shown here is derived from an EMBL/GenBank/DDBJ whole genome shotgun (WGS) entry which is preliminary data.</text>
</comment>
<sequence length="118" mass="12972">MGSRGGSSMLGSSLALRDKSVSVVACVLIVALGPIQFGFNLSVTVGLMLAYLLGLFVEWRILAVLAQIVCMGYPYRRRNKVTPREKKKNERGGDNESSERQPDLSLWKTSGVEDLLVR</sequence>
<accession>A0ABR2G906</accession>
<evidence type="ECO:0000313" key="3">
    <source>
        <dbReference type="EMBL" id="KAK8596735.1"/>
    </source>
</evidence>